<dbReference type="GO" id="GO:0020037">
    <property type="term" value="F:heme binding"/>
    <property type="evidence" value="ECO:0007669"/>
    <property type="project" value="InterPro"/>
</dbReference>
<gene>
    <name evidence="6" type="ORF">DGYR_LOCUS5911</name>
</gene>
<dbReference type="Pfam" id="PF10197">
    <property type="entry name" value="Cir_N"/>
    <property type="match status" value="1"/>
</dbReference>
<protein>
    <recommendedName>
        <fullName evidence="5">Cytochrome c domain-containing protein</fullName>
    </recommendedName>
</protein>
<feature type="compositionally biased region" description="Basic and acidic residues" evidence="4">
    <location>
        <begin position="157"/>
        <end position="194"/>
    </location>
</feature>
<dbReference type="AlphaFoldDB" id="A0A7I8VS02"/>
<dbReference type="OrthoDB" id="6253837at2759"/>
<keyword evidence="3" id="KW-0349">Heme</keyword>
<dbReference type="GO" id="GO:0046872">
    <property type="term" value="F:metal ion binding"/>
    <property type="evidence" value="ECO:0007669"/>
    <property type="project" value="UniProtKB-KW"/>
</dbReference>
<dbReference type="Proteomes" id="UP000549394">
    <property type="component" value="Unassembled WGS sequence"/>
</dbReference>
<evidence type="ECO:0000259" key="5">
    <source>
        <dbReference type="PROSITE" id="PS51007"/>
    </source>
</evidence>
<organism evidence="6 7">
    <name type="scientific">Dimorphilus gyrociliatus</name>
    <dbReference type="NCBI Taxonomy" id="2664684"/>
    <lineage>
        <taxon>Eukaryota</taxon>
        <taxon>Metazoa</taxon>
        <taxon>Spiralia</taxon>
        <taxon>Lophotrochozoa</taxon>
        <taxon>Annelida</taxon>
        <taxon>Polychaeta</taxon>
        <taxon>Polychaeta incertae sedis</taxon>
        <taxon>Dinophilidae</taxon>
        <taxon>Dimorphilus</taxon>
    </lineage>
</organism>
<dbReference type="EMBL" id="CAJFCJ010000007">
    <property type="protein sequence ID" value="CAD5117378.1"/>
    <property type="molecule type" value="Genomic_DNA"/>
</dbReference>
<dbReference type="PANTHER" id="PTHR13151:SF2">
    <property type="entry name" value="COREPRESSOR INTERACTING WITH RBPJ 1"/>
    <property type="match status" value="1"/>
</dbReference>
<keyword evidence="2 3" id="KW-0408">Iron</keyword>
<evidence type="ECO:0000256" key="1">
    <source>
        <dbReference type="ARBA" id="ARBA00022723"/>
    </source>
</evidence>
<evidence type="ECO:0000313" key="7">
    <source>
        <dbReference type="Proteomes" id="UP000549394"/>
    </source>
</evidence>
<dbReference type="GO" id="GO:0009055">
    <property type="term" value="F:electron transfer activity"/>
    <property type="evidence" value="ECO:0007669"/>
    <property type="project" value="InterPro"/>
</dbReference>
<comment type="caution">
    <text evidence="6">The sequence shown here is derived from an EMBL/GenBank/DDBJ whole genome shotgun (WGS) entry which is preliminary data.</text>
</comment>
<dbReference type="InterPro" id="IPR009056">
    <property type="entry name" value="Cyt_c-like_dom"/>
</dbReference>
<feature type="region of interest" description="Disordered" evidence="4">
    <location>
        <begin position="148"/>
        <end position="239"/>
    </location>
</feature>
<name>A0A7I8VS02_9ANNE</name>
<dbReference type="InterPro" id="IPR040014">
    <property type="entry name" value="CIR1"/>
</dbReference>
<keyword evidence="7" id="KW-1185">Reference proteome</keyword>
<dbReference type="SMART" id="SM01083">
    <property type="entry name" value="Cir_N"/>
    <property type="match status" value="1"/>
</dbReference>
<dbReference type="GO" id="GO:0005634">
    <property type="term" value="C:nucleus"/>
    <property type="evidence" value="ECO:0007669"/>
    <property type="project" value="TreeGrafter"/>
</dbReference>
<proteinExistence type="predicted"/>
<evidence type="ECO:0000256" key="4">
    <source>
        <dbReference type="SAM" id="MobiDB-lite"/>
    </source>
</evidence>
<keyword evidence="1 3" id="KW-0479">Metal-binding</keyword>
<dbReference type="InterPro" id="IPR019339">
    <property type="entry name" value="CIR_N_dom"/>
</dbReference>
<reference evidence="6 7" key="1">
    <citation type="submission" date="2020-08" db="EMBL/GenBank/DDBJ databases">
        <authorList>
            <person name="Hejnol A."/>
        </authorList>
    </citation>
    <scope>NUCLEOTIDE SEQUENCE [LARGE SCALE GENOMIC DNA]</scope>
</reference>
<feature type="compositionally biased region" description="Basic residues" evidence="4">
    <location>
        <begin position="212"/>
        <end position="239"/>
    </location>
</feature>
<dbReference type="PROSITE" id="PS51007">
    <property type="entry name" value="CYTC"/>
    <property type="match status" value="1"/>
</dbReference>
<evidence type="ECO:0000256" key="3">
    <source>
        <dbReference type="PROSITE-ProRule" id="PRU00433"/>
    </source>
</evidence>
<dbReference type="PANTHER" id="PTHR13151">
    <property type="entry name" value="CBF1 INTERACTING COREPRESSOR CIR"/>
    <property type="match status" value="1"/>
</dbReference>
<accession>A0A7I8VS02</accession>
<feature type="domain" description="Cytochrome c" evidence="5">
    <location>
        <begin position="114"/>
        <end position="209"/>
    </location>
</feature>
<evidence type="ECO:0000313" key="6">
    <source>
        <dbReference type="EMBL" id="CAD5117378.1"/>
    </source>
</evidence>
<dbReference type="GO" id="GO:0003714">
    <property type="term" value="F:transcription corepressor activity"/>
    <property type="evidence" value="ECO:0007669"/>
    <property type="project" value="InterPro"/>
</dbReference>
<sequence>MGKGYHNYMSKKFFHPDSAENIKKVWMAREKDKYDRKKEEDSINQYKREQELIEHRVLLGDEKAKLGLSFMYDAPPGLKKEEEELEPQKEYKFEWQRKYNAPREAFAKNDETILDQPFGIEVRNVRCIKCHQWGHMNTDNLCPFFKKNLTAEPPQPGKEEQEEKKEENDEEFQRKLIMKPDKRDLMPKKENEKLEFEDDDTNAFLRTLTDKQKKKLLKKLEKRSKKEKKKKKHKHRHRD</sequence>
<evidence type="ECO:0000256" key="2">
    <source>
        <dbReference type="ARBA" id="ARBA00023004"/>
    </source>
</evidence>